<protein>
    <submittedName>
        <fullName evidence="2">Uncharacterized protein</fullName>
    </submittedName>
</protein>
<evidence type="ECO:0000313" key="3">
    <source>
        <dbReference type="Proteomes" id="UP001168380"/>
    </source>
</evidence>
<dbReference type="RefSeq" id="WP_302715565.1">
    <property type="nucleotide sequence ID" value="NZ_JAULRT010000062.1"/>
</dbReference>
<proteinExistence type="predicted"/>
<feature type="region of interest" description="Disordered" evidence="1">
    <location>
        <begin position="62"/>
        <end position="99"/>
    </location>
</feature>
<sequence length="99" mass="10878">MSASLYEIVELANGDVVLQRADEEGEPLLCIRFSSESLSFMRDGKFDIAKAMIEAGMEAAGDLADADPDPEEMAASEPPEGEELFHEGQTELYNKRTLH</sequence>
<gene>
    <name evidence="2" type="ORF">QWI16_18610</name>
</gene>
<reference evidence="2" key="1">
    <citation type="submission" date="2023-07" db="EMBL/GenBank/DDBJ databases">
        <title>Gilvimarinus algae sp. nov., isolated from the surface of Kelp.</title>
        <authorList>
            <person name="Sun Y.Y."/>
            <person name="Gong Y."/>
            <person name="Du Z.J."/>
        </authorList>
    </citation>
    <scope>NUCLEOTIDE SEQUENCE</scope>
    <source>
        <strain evidence="2">SDUM040014</strain>
    </source>
</reference>
<feature type="compositionally biased region" description="Acidic residues" evidence="1">
    <location>
        <begin position="64"/>
        <end position="82"/>
    </location>
</feature>
<organism evidence="2 3">
    <name type="scientific">Gilvimarinus algae</name>
    <dbReference type="NCBI Taxonomy" id="3058037"/>
    <lineage>
        <taxon>Bacteria</taxon>
        <taxon>Pseudomonadati</taxon>
        <taxon>Pseudomonadota</taxon>
        <taxon>Gammaproteobacteria</taxon>
        <taxon>Cellvibrionales</taxon>
        <taxon>Cellvibrionaceae</taxon>
        <taxon>Gilvimarinus</taxon>
    </lineage>
</organism>
<evidence type="ECO:0000313" key="2">
    <source>
        <dbReference type="EMBL" id="MDO3384198.1"/>
    </source>
</evidence>
<evidence type="ECO:0000256" key="1">
    <source>
        <dbReference type="SAM" id="MobiDB-lite"/>
    </source>
</evidence>
<dbReference type="EMBL" id="JAULRT010000062">
    <property type="protein sequence ID" value="MDO3384198.1"/>
    <property type="molecule type" value="Genomic_DNA"/>
</dbReference>
<accession>A0ABT8TJC7</accession>
<keyword evidence="3" id="KW-1185">Reference proteome</keyword>
<name>A0ABT8TJC7_9GAMM</name>
<comment type="caution">
    <text evidence="2">The sequence shown here is derived from an EMBL/GenBank/DDBJ whole genome shotgun (WGS) entry which is preliminary data.</text>
</comment>
<dbReference type="Proteomes" id="UP001168380">
    <property type="component" value="Unassembled WGS sequence"/>
</dbReference>